<sequence length="151" mass="17620">MSVERGKIINKPGRAIHFRHESRFCPFFSLHSSQQRPIWGFALQPPQVAQSALAAGPVEWVTNYYLLHVRQDGGVSRKNASFFSRVFYLLSLFFCLLPFSSLFAFSYLDFYSYYYYYLSFLIRLCQLSDFAPSIMVWLISDPPPNDRVYSP</sequence>
<dbReference type="RefSeq" id="XP_025468098.1">
    <property type="nucleotide sequence ID" value="XM_025609366.1"/>
</dbReference>
<dbReference type="EMBL" id="MSFK01000012">
    <property type="protein sequence ID" value="PWY88736.1"/>
    <property type="molecule type" value="Genomic_DNA"/>
</dbReference>
<organism evidence="2 3">
    <name type="scientific">Aspergillus sclerotioniger CBS 115572</name>
    <dbReference type="NCBI Taxonomy" id="1450535"/>
    <lineage>
        <taxon>Eukaryota</taxon>
        <taxon>Fungi</taxon>
        <taxon>Dikarya</taxon>
        <taxon>Ascomycota</taxon>
        <taxon>Pezizomycotina</taxon>
        <taxon>Eurotiomycetes</taxon>
        <taxon>Eurotiomycetidae</taxon>
        <taxon>Eurotiales</taxon>
        <taxon>Aspergillaceae</taxon>
        <taxon>Aspergillus</taxon>
        <taxon>Aspergillus subgen. Circumdati</taxon>
    </lineage>
</organism>
<gene>
    <name evidence="2" type="ORF">BO94DRAFT_49928</name>
</gene>
<name>A0A317WQQ3_9EURO</name>
<keyword evidence="1" id="KW-0472">Membrane</keyword>
<proteinExistence type="predicted"/>
<keyword evidence="3" id="KW-1185">Reference proteome</keyword>
<evidence type="ECO:0000313" key="2">
    <source>
        <dbReference type="EMBL" id="PWY88736.1"/>
    </source>
</evidence>
<dbReference type="Proteomes" id="UP000246702">
    <property type="component" value="Unassembled WGS sequence"/>
</dbReference>
<keyword evidence="1" id="KW-0812">Transmembrane</keyword>
<evidence type="ECO:0000256" key="1">
    <source>
        <dbReference type="SAM" id="Phobius"/>
    </source>
</evidence>
<protein>
    <submittedName>
        <fullName evidence="2">Uncharacterized protein</fullName>
    </submittedName>
</protein>
<dbReference type="GeneID" id="37111509"/>
<keyword evidence="1" id="KW-1133">Transmembrane helix</keyword>
<accession>A0A317WQQ3</accession>
<evidence type="ECO:0000313" key="3">
    <source>
        <dbReference type="Proteomes" id="UP000246702"/>
    </source>
</evidence>
<comment type="caution">
    <text evidence="2">The sequence shown here is derived from an EMBL/GenBank/DDBJ whole genome shotgun (WGS) entry which is preliminary data.</text>
</comment>
<feature type="transmembrane region" description="Helical" evidence="1">
    <location>
        <begin position="86"/>
        <end position="108"/>
    </location>
</feature>
<reference evidence="2 3" key="1">
    <citation type="submission" date="2016-12" db="EMBL/GenBank/DDBJ databases">
        <title>The genomes of Aspergillus section Nigri reveals drivers in fungal speciation.</title>
        <authorList>
            <consortium name="DOE Joint Genome Institute"/>
            <person name="Vesth T.C."/>
            <person name="Nybo J."/>
            <person name="Theobald S."/>
            <person name="Brandl J."/>
            <person name="Frisvad J.C."/>
            <person name="Nielsen K.F."/>
            <person name="Lyhne E.K."/>
            <person name="Kogle M.E."/>
            <person name="Kuo A."/>
            <person name="Riley R."/>
            <person name="Clum A."/>
            <person name="Nolan M."/>
            <person name="Lipzen A."/>
            <person name="Salamov A."/>
            <person name="Henrissat B."/>
            <person name="Wiebenga A."/>
            <person name="De Vries R.P."/>
            <person name="Grigoriev I.V."/>
            <person name="Mortensen U.H."/>
            <person name="Andersen M.R."/>
            <person name="Baker S.E."/>
        </authorList>
    </citation>
    <scope>NUCLEOTIDE SEQUENCE [LARGE SCALE GENOMIC DNA]</scope>
    <source>
        <strain evidence="2 3">CBS 115572</strain>
    </source>
</reference>
<dbReference type="AlphaFoldDB" id="A0A317WQQ3"/>